<name>A0A6M8B368_9ACTO</name>
<dbReference type="RefSeq" id="WP_159523690.1">
    <property type="nucleotide sequence ID" value="NZ_CP053642.1"/>
</dbReference>
<dbReference type="AlphaFoldDB" id="A0A6M8B368"/>
<proteinExistence type="predicted"/>
<sequence length="358" mass="38464">MTGVGAWIRYGGPLEAQDVEEAARHYRAAILQPWETAAAARLKELAPHMTVLAYQCLSSTRDFEPPERLASGIAHAEAARHGWHARRRDGSLIEWDGYPGHFQAAVWDPDYRRAWVERVRERIAPTAFDGVMADNDVFDDYYGLGLPIEGADDPAALRDSLGMLVDEAGAALAGIGRILVPNIAEARREPGRWERHSAWGGGFDECWLGWGDDSFLDATAALAQAHQLTAPGLTIVRAPSGGAGAPRALYGLAAFWVLGGGRGAFASTGHDDYSRLAWMPALDADLGAPLGPPRHRGLLWRRDFERGVAIVNLDGARGARPRLPAGLVAPGPRGGADGAPLPRRPLLGPRSGLIALRP</sequence>
<organism evidence="1 2">
    <name type="scientific">Actinomyces marmotae</name>
    <dbReference type="NCBI Taxonomy" id="2737173"/>
    <lineage>
        <taxon>Bacteria</taxon>
        <taxon>Bacillati</taxon>
        <taxon>Actinomycetota</taxon>
        <taxon>Actinomycetes</taxon>
        <taxon>Actinomycetales</taxon>
        <taxon>Actinomycetaceae</taxon>
        <taxon>Actinomyces</taxon>
    </lineage>
</organism>
<dbReference type="Pfam" id="PF14885">
    <property type="entry name" value="GHL15"/>
    <property type="match status" value="1"/>
</dbReference>
<accession>A0A6M8B368</accession>
<keyword evidence="2" id="KW-1185">Reference proteome</keyword>
<reference evidence="1 2" key="1">
    <citation type="submission" date="2020-05" db="EMBL/GenBank/DDBJ databases">
        <title>Actinomyces sp. zg-325.</title>
        <authorList>
            <person name="Yang C."/>
        </authorList>
    </citation>
    <scope>NUCLEOTIDE SEQUENCE [LARGE SCALE GENOMIC DNA]</scope>
    <source>
        <strain evidence="2">zg-325</strain>
    </source>
</reference>
<dbReference type="InterPro" id="IPR013785">
    <property type="entry name" value="Aldolase_TIM"/>
</dbReference>
<protein>
    <submittedName>
        <fullName evidence="1">Uncharacterized protein</fullName>
    </submittedName>
</protein>
<dbReference type="EMBL" id="CP053642">
    <property type="protein sequence ID" value="QKD79110.1"/>
    <property type="molecule type" value="Genomic_DNA"/>
</dbReference>
<evidence type="ECO:0000313" key="2">
    <source>
        <dbReference type="Proteomes" id="UP000504752"/>
    </source>
</evidence>
<dbReference type="Proteomes" id="UP000504752">
    <property type="component" value="Chromosome"/>
</dbReference>
<dbReference type="KEGG" id="amam:HPC72_01515"/>
<evidence type="ECO:0000313" key="1">
    <source>
        <dbReference type="EMBL" id="QKD79110.1"/>
    </source>
</evidence>
<dbReference type="InterPro" id="IPR029455">
    <property type="entry name" value="GHL15"/>
</dbReference>
<dbReference type="Gene3D" id="3.20.20.70">
    <property type="entry name" value="Aldolase class I"/>
    <property type="match status" value="1"/>
</dbReference>
<gene>
    <name evidence="1" type="ORF">HPC72_01515</name>
</gene>